<feature type="region of interest" description="Disordered" evidence="1">
    <location>
        <begin position="94"/>
        <end position="115"/>
    </location>
</feature>
<feature type="transmembrane region" description="Helical" evidence="2">
    <location>
        <begin position="6"/>
        <end position="27"/>
    </location>
</feature>
<dbReference type="EMBL" id="MU865961">
    <property type="protein sequence ID" value="KAK4445863.1"/>
    <property type="molecule type" value="Genomic_DNA"/>
</dbReference>
<dbReference type="AlphaFoldDB" id="A0AAV9GCP1"/>
<proteinExistence type="predicted"/>
<keyword evidence="2" id="KW-0812">Transmembrane</keyword>
<comment type="caution">
    <text evidence="3">The sequence shown here is derived from an EMBL/GenBank/DDBJ whole genome shotgun (WGS) entry which is preliminary data.</text>
</comment>
<reference evidence="3" key="2">
    <citation type="submission" date="2023-05" db="EMBL/GenBank/DDBJ databases">
        <authorList>
            <consortium name="Lawrence Berkeley National Laboratory"/>
            <person name="Steindorff A."/>
            <person name="Hensen N."/>
            <person name="Bonometti L."/>
            <person name="Westerberg I."/>
            <person name="Brannstrom I.O."/>
            <person name="Guillou S."/>
            <person name="Cros-Aarteil S."/>
            <person name="Calhoun S."/>
            <person name="Haridas S."/>
            <person name="Kuo A."/>
            <person name="Mondo S."/>
            <person name="Pangilinan J."/>
            <person name="Riley R."/>
            <person name="Labutti K."/>
            <person name="Andreopoulos B."/>
            <person name="Lipzen A."/>
            <person name="Chen C."/>
            <person name="Yanf M."/>
            <person name="Daum C."/>
            <person name="Ng V."/>
            <person name="Clum A."/>
            <person name="Ohm R."/>
            <person name="Martin F."/>
            <person name="Silar P."/>
            <person name="Natvig D."/>
            <person name="Lalanne C."/>
            <person name="Gautier V."/>
            <person name="Ament-Velasquez S.L."/>
            <person name="Kruys A."/>
            <person name="Hutchinson M.I."/>
            <person name="Powell A.J."/>
            <person name="Barry K."/>
            <person name="Miller A.N."/>
            <person name="Grigoriev I.V."/>
            <person name="Debuchy R."/>
            <person name="Gladieux P."/>
            <person name="Thoren M.H."/>
            <person name="Johannesson H."/>
        </authorList>
    </citation>
    <scope>NUCLEOTIDE SEQUENCE</scope>
    <source>
        <strain evidence="3">PSN243</strain>
    </source>
</reference>
<evidence type="ECO:0000256" key="2">
    <source>
        <dbReference type="SAM" id="Phobius"/>
    </source>
</evidence>
<protein>
    <recommendedName>
        <fullName evidence="5">Secreted protein</fullName>
    </recommendedName>
</protein>
<feature type="transmembrane region" description="Helical" evidence="2">
    <location>
        <begin position="39"/>
        <end position="59"/>
    </location>
</feature>
<evidence type="ECO:0008006" key="5">
    <source>
        <dbReference type="Google" id="ProtNLM"/>
    </source>
</evidence>
<dbReference type="Proteomes" id="UP001321760">
    <property type="component" value="Unassembled WGS sequence"/>
</dbReference>
<name>A0AAV9GCP1_9PEZI</name>
<evidence type="ECO:0000313" key="3">
    <source>
        <dbReference type="EMBL" id="KAK4445863.1"/>
    </source>
</evidence>
<keyword evidence="2" id="KW-0472">Membrane</keyword>
<evidence type="ECO:0000313" key="4">
    <source>
        <dbReference type="Proteomes" id="UP001321760"/>
    </source>
</evidence>
<accession>A0AAV9GCP1</accession>
<feature type="non-terminal residue" evidence="3">
    <location>
        <position position="134"/>
    </location>
</feature>
<keyword evidence="2" id="KW-1133">Transmembrane helix</keyword>
<feature type="compositionally biased region" description="Basic residues" evidence="1">
    <location>
        <begin position="94"/>
        <end position="105"/>
    </location>
</feature>
<sequence length="134" mass="15305">MICQAYILPGLHLLIIMLLIKYLAMLAHIPRLAGSRRRLSCRFFVGVLLPFHVFFARGIKKSTIPVPVLCPAQNPKPLYETPFANEHMYICNGRKRQKPQNRKCNKTNDQTPRQGLAVYPVPQIPPYPARSARV</sequence>
<keyword evidence="4" id="KW-1185">Reference proteome</keyword>
<organism evidence="3 4">
    <name type="scientific">Podospora aff. communis PSN243</name>
    <dbReference type="NCBI Taxonomy" id="3040156"/>
    <lineage>
        <taxon>Eukaryota</taxon>
        <taxon>Fungi</taxon>
        <taxon>Dikarya</taxon>
        <taxon>Ascomycota</taxon>
        <taxon>Pezizomycotina</taxon>
        <taxon>Sordariomycetes</taxon>
        <taxon>Sordariomycetidae</taxon>
        <taxon>Sordariales</taxon>
        <taxon>Podosporaceae</taxon>
        <taxon>Podospora</taxon>
    </lineage>
</organism>
<evidence type="ECO:0000256" key="1">
    <source>
        <dbReference type="SAM" id="MobiDB-lite"/>
    </source>
</evidence>
<gene>
    <name evidence="3" type="ORF">QBC34DRAFT_412363</name>
</gene>
<reference evidence="3" key="1">
    <citation type="journal article" date="2023" name="Mol. Phylogenet. Evol.">
        <title>Genome-scale phylogeny and comparative genomics of the fungal order Sordariales.</title>
        <authorList>
            <person name="Hensen N."/>
            <person name="Bonometti L."/>
            <person name="Westerberg I."/>
            <person name="Brannstrom I.O."/>
            <person name="Guillou S."/>
            <person name="Cros-Aarteil S."/>
            <person name="Calhoun S."/>
            <person name="Haridas S."/>
            <person name="Kuo A."/>
            <person name="Mondo S."/>
            <person name="Pangilinan J."/>
            <person name="Riley R."/>
            <person name="LaButti K."/>
            <person name="Andreopoulos B."/>
            <person name="Lipzen A."/>
            <person name="Chen C."/>
            <person name="Yan M."/>
            <person name="Daum C."/>
            <person name="Ng V."/>
            <person name="Clum A."/>
            <person name="Steindorff A."/>
            <person name="Ohm R.A."/>
            <person name="Martin F."/>
            <person name="Silar P."/>
            <person name="Natvig D.O."/>
            <person name="Lalanne C."/>
            <person name="Gautier V."/>
            <person name="Ament-Velasquez S.L."/>
            <person name="Kruys A."/>
            <person name="Hutchinson M.I."/>
            <person name="Powell A.J."/>
            <person name="Barry K."/>
            <person name="Miller A.N."/>
            <person name="Grigoriev I.V."/>
            <person name="Debuchy R."/>
            <person name="Gladieux P."/>
            <person name="Hiltunen Thoren M."/>
            <person name="Johannesson H."/>
        </authorList>
    </citation>
    <scope>NUCLEOTIDE SEQUENCE</scope>
    <source>
        <strain evidence="3">PSN243</strain>
    </source>
</reference>